<gene>
    <name evidence="1" type="ORF">VZC37_16230</name>
</gene>
<evidence type="ECO:0000313" key="1">
    <source>
        <dbReference type="EMBL" id="MEE3851892.1"/>
    </source>
</evidence>
<name>A0ABU7MFK3_9ACTN</name>
<sequence length="168" mass="17588">MGVSIIVRKLFSALLAVVVGALTLLGVGAVSAEPQLPRIALYSDNFGTVGNHAGCRGAMHVGVVAPKGTRGKIRITVTSHGFTGDGVGWRSNPRCRILLSFNEISPNHPLSRETFHSVSFGPRPGQKFVKEINSGSGPAGFGVATYVPDQPVRVPVPYGGVSFLTVVP</sequence>
<protein>
    <submittedName>
        <fullName evidence="1">Enoyl-CoA hydratase</fullName>
    </submittedName>
</protein>
<comment type="caution">
    <text evidence="1">The sequence shown here is derived from an EMBL/GenBank/DDBJ whole genome shotgun (WGS) entry which is preliminary data.</text>
</comment>
<organism evidence="1 2">
    <name type="scientific">Gordonia sesuvii</name>
    <dbReference type="NCBI Taxonomy" id="3116777"/>
    <lineage>
        <taxon>Bacteria</taxon>
        <taxon>Bacillati</taxon>
        <taxon>Actinomycetota</taxon>
        <taxon>Actinomycetes</taxon>
        <taxon>Mycobacteriales</taxon>
        <taxon>Gordoniaceae</taxon>
        <taxon>Gordonia</taxon>
    </lineage>
</organism>
<dbReference type="EMBL" id="JAZDUF010000004">
    <property type="protein sequence ID" value="MEE3851892.1"/>
    <property type="molecule type" value="Genomic_DNA"/>
</dbReference>
<accession>A0ABU7MFK3</accession>
<reference evidence="1 2" key="1">
    <citation type="submission" date="2024-01" db="EMBL/GenBank/DDBJ databases">
        <title>Draft genome sequence of Gordonia sp. LSe1-13.</title>
        <authorList>
            <person name="Suphannarot A."/>
            <person name="Mingma R."/>
        </authorList>
    </citation>
    <scope>NUCLEOTIDE SEQUENCE [LARGE SCALE GENOMIC DNA]</scope>
    <source>
        <strain evidence="1 2">LSe1-13</strain>
    </source>
</reference>
<dbReference type="Proteomes" id="UP001347146">
    <property type="component" value="Unassembled WGS sequence"/>
</dbReference>
<dbReference type="RefSeq" id="WP_330433594.1">
    <property type="nucleotide sequence ID" value="NZ_JAZDUF010000004.1"/>
</dbReference>
<evidence type="ECO:0000313" key="2">
    <source>
        <dbReference type="Proteomes" id="UP001347146"/>
    </source>
</evidence>
<proteinExistence type="predicted"/>
<keyword evidence="2" id="KW-1185">Reference proteome</keyword>